<accession>A0A1M5GJ27</accession>
<dbReference type="AlphaFoldDB" id="A0A1M5GJ27"/>
<name>A0A1M5GJ27_FLAJO</name>
<sequence>MSFEKELRWSEIYVAPPELFFAWLIVFYKYYAPLELNHMQGKNLRTLVPQPLRTLEKKHLQIETLFHTFALFLKLLSVITKGGGIDPMKP</sequence>
<organism evidence="1 2">
    <name type="scientific">Flavobacterium johnsoniae</name>
    <name type="common">Cytophaga johnsonae</name>
    <dbReference type="NCBI Taxonomy" id="986"/>
    <lineage>
        <taxon>Bacteria</taxon>
        <taxon>Pseudomonadati</taxon>
        <taxon>Bacteroidota</taxon>
        <taxon>Flavobacteriia</taxon>
        <taxon>Flavobacteriales</taxon>
        <taxon>Flavobacteriaceae</taxon>
        <taxon>Flavobacterium</taxon>
    </lineage>
</organism>
<evidence type="ECO:0000313" key="1">
    <source>
        <dbReference type="EMBL" id="SHG03531.1"/>
    </source>
</evidence>
<reference evidence="1 2" key="1">
    <citation type="submission" date="2016-11" db="EMBL/GenBank/DDBJ databases">
        <authorList>
            <person name="Jaros S."/>
            <person name="Januszkiewicz K."/>
            <person name="Wedrychowicz H."/>
        </authorList>
    </citation>
    <scope>NUCLEOTIDE SEQUENCE [LARGE SCALE GENOMIC DNA]</scope>
    <source>
        <strain evidence="1 2">DSM 6792</strain>
    </source>
</reference>
<proteinExistence type="predicted"/>
<protein>
    <submittedName>
        <fullName evidence="1">Uncharacterized protein</fullName>
    </submittedName>
</protein>
<evidence type="ECO:0000313" key="2">
    <source>
        <dbReference type="Proteomes" id="UP000184112"/>
    </source>
</evidence>
<dbReference type="EMBL" id="FQWH01000001">
    <property type="protein sequence ID" value="SHG03531.1"/>
    <property type="molecule type" value="Genomic_DNA"/>
</dbReference>
<dbReference type="Proteomes" id="UP000184112">
    <property type="component" value="Unassembled WGS sequence"/>
</dbReference>
<gene>
    <name evidence="1" type="ORF">SAMN05444388_101430</name>
</gene>